<comment type="caution">
    <text evidence="2">The sequence shown here is derived from an EMBL/GenBank/DDBJ whole genome shotgun (WGS) entry which is preliminary data.</text>
</comment>
<dbReference type="EMBL" id="BAAAEU010000001">
    <property type="protein sequence ID" value="GAA0703775.1"/>
    <property type="molecule type" value="Genomic_DNA"/>
</dbReference>
<name>A0ABN1IB16_9GAMM</name>
<evidence type="ECO:0000313" key="3">
    <source>
        <dbReference type="Proteomes" id="UP001501523"/>
    </source>
</evidence>
<sequence length="108" mass="11587">MGQVETALAGNQELAPDRTHAIEEIDLRARRARDFGCHQAGRSAADDGNMSDCGGRAACGRAQRTALCLHHASFLQAYPSRPHARKGSGRNSIVAHTKHEQDRATGLA</sequence>
<proteinExistence type="predicted"/>
<reference evidence="2 3" key="1">
    <citation type="journal article" date="2019" name="Int. J. Syst. Evol. Microbiol.">
        <title>The Global Catalogue of Microorganisms (GCM) 10K type strain sequencing project: providing services to taxonomists for standard genome sequencing and annotation.</title>
        <authorList>
            <consortium name="The Broad Institute Genomics Platform"/>
            <consortium name="The Broad Institute Genome Sequencing Center for Infectious Disease"/>
            <person name="Wu L."/>
            <person name="Ma J."/>
        </authorList>
    </citation>
    <scope>NUCLEOTIDE SEQUENCE [LARGE SCALE GENOMIC DNA]</scope>
    <source>
        <strain evidence="2 3">JCM 15421</strain>
    </source>
</reference>
<accession>A0ABN1IB16</accession>
<keyword evidence="3" id="KW-1185">Reference proteome</keyword>
<protein>
    <submittedName>
        <fullName evidence="2">Uncharacterized protein</fullName>
    </submittedName>
</protein>
<organism evidence="2 3">
    <name type="scientific">Dokdonella soli</name>
    <dbReference type="NCBI Taxonomy" id="529810"/>
    <lineage>
        <taxon>Bacteria</taxon>
        <taxon>Pseudomonadati</taxon>
        <taxon>Pseudomonadota</taxon>
        <taxon>Gammaproteobacteria</taxon>
        <taxon>Lysobacterales</taxon>
        <taxon>Rhodanobacteraceae</taxon>
        <taxon>Dokdonella</taxon>
    </lineage>
</organism>
<gene>
    <name evidence="2" type="ORF">GCM10009105_00110</name>
</gene>
<feature type="region of interest" description="Disordered" evidence="1">
    <location>
        <begin position="79"/>
        <end position="108"/>
    </location>
</feature>
<feature type="compositionally biased region" description="Basic and acidic residues" evidence="1">
    <location>
        <begin position="97"/>
        <end position="108"/>
    </location>
</feature>
<dbReference type="Proteomes" id="UP001501523">
    <property type="component" value="Unassembled WGS sequence"/>
</dbReference>
<evidence type="ECO:0000256" key="1">
    <source>
        <dbReference type="SAM" id="MobiDB-lite"/>
    </source>
</evidence>
<evidence type="ECO:0000313" key="2">
    <source>
        <dbReference type="EMBL" id="GAA0703775.1"/>
    </source>
</evidence>